<organism evidence="2 3">
    <name type="scientific">Halopenitus malekzadehii</name>
    <dbReference type="NCBI Taxonomy" id="1267564"/>
    <lineage>
        <taxon>Archaea</taxon>
        <taxon>Methanobacteriati</taxon>
        <taxon>Methanobacteriota</taxon>
        <taxon>Stenosarchaea group</taxon>
        <taxon>Halobacteria</taxon>
        <taxon>Halobacteriales</taxon>
        <taxon>Haloferacaceae</taxon>
        <taxon>Halopenitus</taxon>
    </lineage>
</organism>
<proteinExistence type="predicted"/>
<sequence length="100" mass="10240">MTTDSAHGDGAYRVTLDRDACEGVFACLVRDERFREAADGLATIDDGGADHAGAPSAGGSGDSDTLVARFDDDRIAEAQQAAAACPVDAIAIDLEVAPDE</sequence>
<name>A0A1H6I1A8_9EURY</name>
<dbReference type="EMBL" id="FNWU01000001">
    <property type="protein sequence ID" value="SEH40278.1"/>
    <property type="molecule type" value="Genomic_DNA"/>
</dbReference>
<dbReference type="STRING" id="1267564.SAMN05192561_101613"/>
<dbReference type="Proteomes" id="UP000199215">
    <property type="component" value="Unassembled WGS sequence"/>
</dbReference>
<dbReference type="AlphaFoldDB" id="A0A1H6I1A8"/>
<dbReference type="Pfam" id="PF13459">
    <property type="entry name" value="Fer4_15"/>
    <property type="match status" value="1"/>
</dbReference>
<keyword evidence="3" id="KW-1185">Reference proteome</keyword>
<protein>
    <submittedName>
        <fullName evidence="2">Ferredoxin</fullName>
    </submittedName>
</protein>
<dbReference type="RefSeq" id="WP_092814063.1">
    <property type="nucleotide sequence ID" value="NZ_FNWU01000001.1"/>
</dbReference>
<dbReference type="SUPFAM" id="SSF54862">
    <property type="entry name" value="4Fe-4S ferredoxins"/>
    <property type="match status" value="1"/>
</dbReference>
<gene>
    <name evidence="2" type="ORF">SAMN05192561_101613</name>
</gene>
<accession>A0A1H6I1A8</accession>
<evidence type="ECO:0000313" key="3">
    <source>
        <dbReference type="Proteomes" id="UP000199215"/>
    </source>
</evidence>
<dbReference type="Gene3D" id="3.30.70.20">
    <property type="match status" value="1"/>
</dbReference>
<evidence type="ECO:0000256" key="1">
    <source>
        <dbReference type="SAM" id="MobiDB-lite"/>
    </source>
</evidence>
<evidence type="ECO:0000313" key="2">
    <source>
        <dbReference type="EMBL" id="SEH40278.1"/>
    </source>
</evidence>
<reference evidence="2 3" key="1">
    <citation type="submission" date="2016-10" db="EMBL/GenBank/DDBJ databases">
        <authorList>
            <person name="de Groot N.N."/>
        </authorList>
    </citation>
    <scope>NUCLEOTIDE SEQUENCE [LARGE SCALE GENOMIC DNA]</scope>
    <source>
        <strain evidence="2 3">IBRC-M10418</strain>
    </source>
</reference>
<dbReference type="OrthoDB" id="241187at2157"/>
<feature type="region of interest" description="Disordered" evidence="1">
    <location>
        <begin position="44"/>
        <end position="65"/>
    </location>
</feature>